<name>A0A0D2BMH0_9EURO</name>
<dbReference type="Proteomes" id="UP000054342">
    <property type="component" value="Unassembled WGS sequence"/>
</dbReference>
<accession>A0A0D2BMH0</accession>
<reference evidence="1 2" key="1">
    <citation type="submission" date="2015-01" db="EMBL/GenBank/DDBJ databases">
        <title>The Genome Sequence of Exophiala xenobiotica CBS118157.</title>
        <authorList>
            <consortium name="The Broad Institute Genomics Platform"/>
            <person name="Cuomo C."/>
            <person name="de Hoog S."/>
            <person name="Gorbushina A."/>
            <person name="Stielow B."/>
            <person name="Teixiera M."/>
            <person name="Abouelleil A."/>
            <person name="Chapman S.B."/>
            <person name="Priest M."/>
            <person name="Young S.K."/>
            <person name="Wortman J."/>
            <person name="Nusbaum C."/>
            <person name="Birren B."/>
        </authorList>
    </citation>
    <scope>NUCLEOTIDE SEQUENCE [LARGE SCALE GENOMIC DNA]</scope>
    <source>
        <strain evidence="1 2">CBS 118157</strain>
    </source>
</reference>
<organism evidence="1 2">
    <name type="scientific">Exophiala xenobiotica</name>
    <dbReference type="NCBI Taxonomy" id="348802"/>
    <lineage>
        <taxon>Eukaryota</taxon>
        <taxon>Fungi</taxon>
        <taxon>Dikarya</taxon>
        <taxon>Ascomycota</taxon>
        <taxon>Pezizomycotina</taxon>
        <taxon>Eurotiomycetes</taxon>
        <taxon>Chaetothyriomycetidae</taxon>
        <taxon>Chaetothyriales</taxon>
        <taxon>Herpotrichiellaceae</taxon>
        <taxon>Exophiala</taxon>
    </lineage>
</organism>
<dbReference type="AlphaFoldDB" id="A0A0D2BMH0"/>
<dbReference type="RefSeq" id="XP_013314315.1">
    <property type="nucleotide sequence ID" value="XM_013458861.1"/>
</dbReference>
<dbReference type="GeneID" id="25331185"/>
<evidence type="ECO:0000313" key="1">
    <source>
        <dbReference type="EMBL" id="KIW53731.1"/>
    </source>
</evidence>
<keyword evidence="2" id="KW-1185">Reference proteome</keyword>
<evidence type="ECO:0000313" key="2">
    <source>
        <dbReference type="Proteomes" id="UP000054342"/>
    </source>
</evidence>
<sequence length="110" mass="12476">MASTGQAISVIGKDLGKFSFRNNYPSNFQKSKNMWIMVMLLVSNVHAMTSVERESCELKFRRSFRGRHVSFMMDSYKAVAEPLSPHAPPLKAPGQEVMALTWLKRKVAIK</sequence>
<gene>
    <name evidence="1" type="ORF">PV05_09277</name>
</gene>
<dbReference type="HOGENOM" id="CLU_2171086_0_0_1"/>
<proteinExistence type="predicted"/>
<dbReference type="EMBL" id="KN847321">
    <property type="protein sequence ID" value="KIW53731.1"/>
    <property type="molecule type" value="Genomic_DNA"/>
</dbReference>
<protein>
    <submittedName>
        <fullName evidence="1">Uncharacterized protein</fullName>
    </submittedName>
</protein>